<dbReference type="InterPro" id="IPR025711">
    <property type="entry name" value="PepSY"/>
</dbReference>
<protein>
    <submittedName>
        <fullName evidence="3">PepSY domain-containing protein</fullName>
    </submittedName>
</protein>
<reference evidence="4" key="1">
    <citation type="journal article" date="2019" name="Int. J. Syst. Evol. Microbiol.">
        <title>The Global Catalogue of Microorganisms (GCM) 10K type strain sequencing project: providing services to taxonomists for standard genome sequencing and annotation.</title>
        <authorList>
            <consortium name="The Broad Institute Genomics Platform"/>
            <consortium name="The Broad Institute Genome Sequencing Center for Infectious Disease"/>
            <person name="Wu L."/>
            <person name="Ma J."/>
        </authorList>
    </citation>
    <scope>NUCLEOTIDE SEQUENCE [LARGE SCALE GENOMIC DNA]</scope>
    <source>
        <strain evidence="4">IBRC-M 10703</strain>
    </source>
</reference>
<comment type="caution">
    <text evidence="3">The sequence shown here is derived from an EMBL/GenBank/DDBJ whole genome shotgun (WGS) entry which is preliminary data.</text>
</comment>
<feature type="domain" description="PepSY" evidence="2">
    <location>
        <begin position="120"/>
        <end position="177"/>
    </location>
</feature>
<keyword evidence="4" id="KW-1185">Reference proteome</keyword>
<evidence type="ECO:0000313" key="3">
    <source>
        <dbReference type="EMBL" id="MFC4025346.1"/>
    </source>
</evidence>
<accession>A0ABV8H2E5</accession>
<dbReference type="Pfam" id="PF03413">
    <property type="entry name" value="PepSY"/>
    <property type="match status" value="2"/>
</dbReference>
<gene>
    <name evidence="3" type="ORF">ACFOUV_16285</name>
</gene>
<organism evidence="3 4">
    <name type="scientific">Oceanobacillus longus</name>
    <dbReference type="NCBI Taxonomy" id="930120"/>
    <lineage>
        <taxon>Bacteria</taxon>
        <taxon>Bacillati</taxon>
        <taxon>Bacillota</taxon>
        <taxon>Bacilli</taxon>
        <taxon>Bacillales</taxon>
        <taxon>Bacillaceae</taxon>
        <taxon>Oceanobacillus</taxon>
    </lineage>
</organism>
<proteinExistence type="predicted"/>
<dbReference type="RefSeq" id="WP_379497842.1">
    <property type="nucleotide sequence ID" value="NZ_JBHSAO010000012.1"/>
</dbReference>
<feature type="region of interest" description="Disordered" evidence="1">
    <location>
        <begin position="89"/>
        <end position="117"/>
    </location>
</feature>
<evidence type="ECO:0000313" key="4">
    <source>
        <dbReference type="Proteomes" id="UP001595772"/>
    </source>
</evidence>
<dbReference type="Gene3D" id="3.10.450.40">
    <property type="match status" value="2"/>
</dbReference>
<feature type="domain" description="PepSY" evidence="2">
    <location>
        <begin position="35"/>
        <end position="91"/>
    </location>
</feature>
<dbReference type="EMBL" id="JBHSAO010000012">
    <property type="protein sequence ID" value="MFC4025346.1"/>
    <property type="molecule type" value="Genomic_DNA"/>
</dbReference>
<feature type="compositionally biased region" description="Polar residues" evidence="1">
    <location>
        <begin position="103"/>
        <end position="116"/>
    </location>
</feature>
<evidence type="ECO:0000259" key="2">
    <source>
        <dbReference type="Pfam" id="PF03413"/>
    </source>
</evidence>
<dbReference type="Proteomes" id="UP001595772">
    <property type="component" value="Unassembled WGS sequence"/>
</dbReference>
<evidence type="ECO:0000256" key="1">
    <source>
        <dbReference type="SAM" id="MobiDB-lite"/>
    </source>
</evidence>
<sequence>MMNKKLVLTLGTLTVAGVFGFGIYQSEAAPVDSTLSTEEVSRLIQSQYPGTITEMEIDKEFNKVIYEVEIQGDGVEYELELDGDTGEVLKEKQSENDDRDDNYNYSEEPTNGSDVNSKVIGDEKARKIALENFNGTVTDFELDEDDNQLIYEIEVKNSNKEAEFEIDAITGEIIEMEIDKD</sequence>
<name>A0ABV8H2E5_9BACI</name>